<sequence>MAMPQWSQDAVDALATAVSERRRYLGRSQLEVWHDGGPANSTMTSLEAAASQSVTRSTLTKLDIGLAWVPDTAAKVVRGEITATAAVRDPRFDARPKSDEEPVATDGAAAAIHDDVAALVAALAVDADDVRLSARAVDTDVDAAVPEQVQSFLSRVHDVLGDVDDLAGAVDEVARAVFGGDTERLRRMKRETKRLRRMRVASGNGTAAGIGHGPPGQDTLRAARTAPPGYQPGRPDQDDADAGTADGG</sequence>
<protein>
    <submittedName>
        <fullName evidence="2">Uncharacterized protein</fullName>
    </submittedName>
</protein>
<proteinExistence type="predicted"/>
<name>A0A7I7XDN5_9MYCO</name>
<evidence type="ECO:0000313" key="2">
    <source>
        <dbReference type="EMBL" id="BBZ27612.1"/>
    </source>
</evidence>
<evidence type="ECO:0000313" key="3">
    <source>
        <dbReference type="Proteomes" id="UP000466517"/>
    </source>
</evidence>
<dbReference type="AlphaFoldDB" id="A0A7I7XDN5"/>
<evidence type="ECO:0000256" key="1">
    <source>
        <dbReference type="SAM" id="MobiDB-lite"/>
    </source>
</evidence>
<gene>
    <name evidence="2" type="ORF">MMAD_19070</name>
</gene>
<reference evidence="2 3" key="1">
    <citation type="journal article" date="2019" name="Emerg. Microbes Infect.">
        <title>Comprehensive subspecies identification of 175 nontuberculous mycobacteria species based on 7547 genomic profiles.</title>
        <authorList>
            <person name="Matsumoto Y."/>
            <person name="Kinjo T."/>
            <person name="Motooka D."/>
            <person name="Nabeya D."/>
            <person name="Jung N."/>
            <person name="Uechi K."/>
            <person name="Horii T."/>
            <person name="Iida T."/>
            <person name="Fujita J."/>
            <person name="Nakamura S."/>
        </authorList>
    </citation>
    <scope>NUCLEOTIDE SEQUENCE [LARGE SCALE GENOMIC DNA]</scope>
    <source>
        <strain evidence="2 3">JCM 13574</strain>
    </source>
</reference>
<accession>A0A7I7XDN5</accession>
<dbReference type="EMBL" id="AP022610">
    <property type="protein sequence ID" value="BBZ27612.1"/>
    <property type="molecule type" value="Genomic_DNA"/>
</dbReference>
<keyword evidence="3" id="KW-1185">Reference proteome</keyword>
<dbReference type="KEGG" id="mmag:MMAD_19070"/>
<organism evidence="2 3">
    <name type="scientific">Mycolicibacterium madagascariense</name>
    <dbReference type="NCBI Taxonomy" id="212765"/>
    <lineage>
        <taxon>Bacteria</taxon>
        <taxon>Bacillati</taxon>
        <taxon>Actinomycetota</taxon>
        <taxon>Actinomycetes</taxon>
        <taxon>Mycobacteriales</taxon>
        <taxon>Mycobacteriaceae</taxon>
        <taxon>Mycolicibacterium</taxon>
    </lineage>
</organism>
<feature type="region of interest" description="Disordered" evidence="1">
    <location>
        <begin position="200"/>
        <end position="248"/>
    </location>
</feature>
<dbReference type="Proteomes" id="UP000466517">
    <property type="component" value="Chromosome"/>
</dbReference>